<dbReference type="NCBIfam" id="TIGR00738">
    <property type="entry name" value="rrf2_super"/>
    <property type="match status" value="1"/>
</dbReference>
<evidence type="ECO:0000313" key="2">
    <source>
        <dbReference type="Proteomes" id="UP000564378"/>
    </source>
</evidence>
<dbReference type="Gene3D" id="1.10.10.10">
    <property type="entry name" value="Winged helix-like DNA-binding domain superfamily/Winged helix DNA-binding domain"/>
    <property type="match status" value="1"/>
</dbReference>
<accession>A0A842I2Y3</accession>
<dbReference type="Pfam" id="PF02082">
    <property type="entry name" value="Rrf2"/>
    <property type="match status" value="1"/>
</dbReference>
<dbReference type="PANTHER" id="PTHR33221:SF13">
    <property type="entry name" value="TRANSCRIPTIONAL REGULATOR-RELATED"/>
    <property type="match status" value="1"/>
</dbReference>
<evidence type="ECO:0000313" key="1">
    <source>
        <dbReference type="EMBL" id="MBC2779163.1"/>
    </source>
</evidence>
<sequence>MAHLTVSVEYAIHSLLWLVDAETAPLSSRDLADFQGVSPSYLAKIFPKLEKAGIVKASEGVRGGYELARAPEDINFLQIVDAIEGRKPLFDCQEIRGRCAAFGELPPTWATRGVCSVHAVMLRAEKAMRETLAGASLRDLTQAVSRKAPPEFANDVKAWLGERVLRRAGKSSSSARLSSHGEDLS</sequence>
<dbReference type="AlphaFoldDB" id="A0A842I2Y3"/>
<protein>
    <submittedName>
        <fullName evidence="1">Rrf2 family transcriptional regulator</fullName>
    </submittedName>
</protein>
<dbReference type="PROSITE" id="PS51197">
    <property type="entry name" value="HTH_RRF2_2"/>
    <property type="match status" value="1"/>
</dbReference>
<dbReference type="Proteomes" id="UP000564378">
    <property type="component" value="Unassembled WGS sequence"/>
</dbReference>
<dbReference type="EMBL" id="JACJVJ010000003">
    <property type="protein sequence ID" value="MBC2779163.1"/>
    <property type="molecule type" value="Genomic_DNA"/>
</dbReference>
<organism evidence="1 2">
    <name type="scientific">Parasphingopyxis marina</name>
    <dbReference type="NCBI Taxonomy" id="2761622"/>
    <lineage>
        <taxon>Bacteria</taxon>
        <taxon>Pseudomonadati</taxon>
        <taxon>Pseudomonadota</taxon>
        <taxon>Alphaproteobacteria</taxon>
        <taxon>Sphingomonadales</taxon>
        <taxon>Sphingomonadaceae</taxon>
        <taxon>Parasphingopyxis</taxon>
    </lineage>
</organism>
<proteinExistence type="predicted"/>
<dbReference type="InterPro" id="IPR036390">
    <property type="entry name" value="WH_DNA-bd_sf"/>
</dbReference>
<dbReference type="InterPro" id="IPR030489">
    <property type="entry name" value="TR_Rrf2-type_CS"/>
</dbReference>
<dbReference type="InterPro" id="IPR000944">
    <property type="entry name" value="Tscrpt_reg_Rrf2"/>
</dbReference>
<dbReference type="InterPro" id="IPR036388">
    <property type="entry name" value="WH-like_DNA-bd_sf"/>
</dbReference>
<dbReference type="SUPFAM" id="SSF46785">
    <property type="entry name" value="Winged helix' DNA-binding domain"/>
    <property type="match status" value="1"/>
</dbReference>
<comment type="caution">
    <text evidence="1">The sequence shown here is derived from an EMBL/GenBank/DDBJ whole genome shotgun (WGS) entry which is preliminary data.</text>
</comment>
<reference evidence="1 2" key="1">
    <citation type="submission" date="2020-08" db="EMBL/GenBank/DDBJ databases">
        <title>Draft genome sequence of Parasphingopyxis sp. GrpM-11.</title>
        <authorList>
            <person name="Oh J."/>
            <person name="Roh D.-H."/>
        </authorList>
    </citation>
    <scope>NUCLEOTIDE SEQUENCE [LARGE SCALE GENOMIC DNA]</scope>
    <source>
        <strain evidence="1 2">GrpM-11</strain>
    </source>
</reference>
<gene>
    <name evidence="1" type="ORF">H6P80_16170</name>
</gene>
<dbReference type="PANTHER" id="PTHR33221">
    <property type="entry name" value="WINGED HELIX-TURN-HELIX TRANSCRIPTIONAL REGULATOR, RRF2 FAMILY"/>
    <property type="match status" value="1"/>
</dbReference>
<keyword evidence="2" id="KW-1185">Reference proteome</keyword>
<dbReference type="GO" id="GO:0005829">
    <property type="term" value="C:cytosol"/>
    <property type="evidence" value="ECO:0007669"/>
    <property type="project" value="TreeGrafter"/>
</dbReference>
<dbReference type="PROSITE" id="PS01332">
    <property type="entry name" value="HTH_RRF2_1"/>
    <property type="match status" value="1"/>
</dbReference>
<name>A0A842I2Y3_9SPHN</name>
<dbReference type="GO" id="GO:0003700">
    <property type="term" value="F:DNA-binding transcription factor activity"/>
    <property type="evidence" value="ECO:0007669"/>
    <property type="project" value="TreeGrafter"/>
</dbReference>